<accession>A0ABW4ZU39</accession>
<evidence type="ECO:0000256" key="1">
    <source>
        <dbReference type="SAM" id="Phobius"/>
    </source>
</evidence>
<keyword evidence="1" id="KW-1133">Transmembrane helix</keyword>
<feature type="transmembrane region" description="Helical" evidence="1">
    <location>
        <begin position="51"/>
        <end position="71"/>
    </location>
</feature>
<proteinExistence type="predicted"/>
<feature type="transmembrane region" description="Helical" evidence="1">
    <location>
        <begin position="133"/>
        <end position="154"/>
    </location>
</feature>
<feature type="transmembrane region" description="Helical" evidence="1">
    <location>
        <begin position="166"/>
        <end position="187"/>
    </location>
</feature>
<dbReference type="Proteomes" id="UP001597343">
    <property type="component" value="Unassembled WGS sequence"/>
</dbReference>
<dbReference type="RefSeq" id="WP_386044502.1">
    <property type="nucleotide sequence ID" value="NZ_JBHUIO010000003.1"/>
</dbReference>
<keyword evidence="1" id="KW-0472">Membrane</keyword>
<evidence type="ECO:0000313" key="3">
    <source>
        <dbReference type="Proteomes" id="UP001597343"/>
    </source>
</evidence>
<sequence length="235" mass="27343">MWQAAWKLVGHDLSRAWGNYLLMLVISFIFGVWTGLMVLRTLISQEFTLDPYLIDFYFMAVIPIIGCPWYTRKHTERTYSQLKYYRTLPISTGSVILSRMILVFLRAIPNAILLFAGMYLVSPALREVLPPSSYLWFIAICFGYGLGMSCWYPYWEIHSRSKVKLWLYTGGYVVAWLAVCAIVWFVFDEHIVRNVIDWSKTSGWIFALLSALFGGVSAWIWWRITKKNVDDGVLF</sequence>
<protein>
    <recommendedName>
        <fullName evidence="4">ABC transporter permease</fullName>
    </recommendedName>
</protein>
<reference evidence="3" key="1">
    <citation type="journal article" date="2019" name="Int. J. Syst. Evol. Microbiol.">
        <title>The Global Catalogue of Microorganisms (GCM) 10K type strain sequencing project: providing services to taxonomists for standard genome sequencing and annotation.</title>
        <authorList>
            <consortium name="The Broad Institute Genomics Platform"/>
            <consortium name="The Broad Institute Genome Sequencing Center for Infectious Disease"/>
            <person name="Wu L."/>
            <person name="Ma J."/>
        </authorList>
    </citation>
    <scope>NUCLEOTIDE SEQUENCE [LARGE SCALE GENOMIC DNA]</scope>
    <source>
        <strain evidence="3">CGMCC 1.13574</strain>
    </source>
</reference>
<organism evidence="2 3">
    <name type="scientific">Tumebacillus lipolyticus</name>
    <dbReference type="NCBI Taxonomy" id="1280370"/>
    <lineage>
        <taxon>Bacteria</taxon>
        <taxon>Bacillati</taxon>
        <taxon>Bacillota</taxon>
        <taxon>Bacilli</taxon>
        <taxon>Bacillales</taxon>
        <taxon>Alicyclobacillaceae</taxon>
        <taxon>Tumebacillus</taxon>
    </lineage>
</organism>
<name>A0ABW4ZU39_9BACL</name>
<comment type="caution">
    <text evidence="2">The sequence shown here is derived from an EMBL/GenBank/DDBJ whole genome shotgun (WGS) entry which is preliminary data.</text>
</comment>
<evidence type="ECO:0000313" key="2">
    <source>
        <dbReference type="EMBL" id="MFD2169387.1"/>
    </source>
</evidence>
<feature type="transmembrane region" description="Helical" evidence="1">
    <location>
        <begin position="92"/>
        <end position="121"/>
    </location>
</feature>
<feature type="transmembrane region" description="Helical" evidence="1">
    <location>
        <begin position="202"/>
        <end position="222"/>
    </location>
</feature>
<dbReference type="EMBL" id="JBHUIO010000003">
    <property type="protein sequence ID" value="MFD2169387.1"/>
    <property type="molecule type" value="Genomic_DNA"/>
</dbReference>
<evidence type="ECO:0008006" key="4">
    <source>
        <dbReference type="Google" id="ProtNLM"/>
    </source>
</evidence>
<feature type="transmembrane region" description="Helical" evidence="1">
    <location>
        <begin position="20"/>
        <end position="39"/>
    </location>
</feature>
<keyword evidence="3" id="KW-1185">Reference proteome</keyword>
<keyword evidence="1" id="KW-0812">Transmembrane</keyword>
<gene>
    <name evidence="2" type="ORF">ACFSOY_05085</name>
</gene>